<proteinExistence type="predicted"/>
<sequence>MNLLLNLLIIALNYNEKKCNNADMAIDLNKIKKIPDYINIIKNKSGYDFRNNAIDEINLDVLKSIKKHEILMTLQSPDISIFEKMNIIEEIDVSDSYLYNISKGGLFDDWNQPIFDI</sequence>
<reference evidence="1" key="1">
    <citation type="journal article" date="2020" name="Nature">
        <title>Giant virus diversity and host interactions through global metagenomics.</title>
        <authorList>
            <person name="Schulz F."/>
            <person name="Roux S."/>
            <person name="Paez-Espino D."/>
            <person name="Jungbluth S."/>
            <person name="Walsh D.A."/>
            <person name="Denef V.J."/>
            <person name="McMahon K.D."/>
            <person name="Konstantinidis K.T."/>
            <person name="Eloe-Fadrosh E.A."/>
            <person name="Kyrpides N.C."/>
            <person name="Woyke T."/>
        </authorList>
    </citation>
    <scope>NUCLEOTIDE SEQUENCE</scope>
    <source>
        <strain evidence="1">GVMAG-M-3300009155-48</strain>
    </source>
</reference>
<accession>A0A6C0ESQ9</accession>
<dbReference type="AlphaFoldDB" id="A0A6C0ESQ9"/>
<protein>
    <submittedName>
        <fullName evidence="1">Uncharacterized protein</fullName>
    </submittedName>
</protein>
<dbReference type="EMBL" id="MN738924">
    <property type="protein sequence ID" value="QHT31553.1"/>
    <property type="molecule type" value="Genomic_DNA"/>
</dbReference>
<organism evidence="1">
    <name type="scientific">viral metagenome</name>
    <dbReference type="NCBI Taxonomy" id="1070528"/>
    <lineage>
        <taxon>unclassified sequences</taxon>
        <taxon>metagenomes</taxon>
        <taxon>organismal metagenomes</taxon>
    </lineage>
</organism>
<name>A0A6C0ESQ9_9ZZZZ</name>
<evidence type="ECO:0000313" key="1">
    <source>
        <dbReference type="EMBL" id="QHT31553.1"/>
    </source>
</evidence>